<name>A0AAE0Z5J3_9GAST</name>
<protein>
    <submittedName>
        <fullName evidence="2">Uncharacterized protein</fullName>
    </submittedName>
</protein>
<dbReference type="EMBL" id="JAWDGP010004710">
    <property type="protein sequence ID" value="KAK3762461.1"/>
    <property type="molecule type" value="Genomic_DNA"/>
</dbReference>
<proteinExistence type="predicted"/>
<reference evidence="2" key="1">
    <citation type="journal article" date="2023" name="G3 (Bethesda)">
        <title>A reference genome for the long-term kleptoplast-retaining sea slug Elysia crispata morphotype clarki.</title>
        <authorList>
            <person name="Eastman K.E."/>
            <person name="Pendleton A.L."/>
            <person name="Shaikh M.A."/>
            <person name="Suttiyut T."/>
            <person name="Ogas R."/>
            <person name="Tomko P."/>
            <person name="Gavelis G."/>
            <person name="Widhalm J.R."/>
            <person name="Wisecaver J.H."/>
        </authorList>
    </citation>
    <scope>NUCLEOTIDE SEQUENCE</scope>
    <source>
        <strain evidence="2">ECLA1</strain>
    </source>
</reference>
<evidence type="ECO:0000313" key="2">
    <source>
        <dbReference type="EMBL" id="KAK3762461.1"/>
    </source>
</evidence>
<feature type="transmembrane region" description="Helical" evidence="1">
    <location>
        <begin position="140"/>
        <end position="159"/>
    </location>
</feature>
<keyword evidence="3" id="KW-1185">Reference proteome</keyword>
<accession>A0AAE0Z5J3</accession>
<keyword evidence="1" id="KW-0812">Transmembrane</keyword>
<keyword evidence="1" id="KW-0472">Membrane</keyword>
<keyword evidence="1" id="KW-1133">Transmembrane helix</keyword>
<dbReference type="Proteomes" id="UP001283361">
    <property type="component" value="Unassembled WGS sequence"/>
</dbReference>
<sequence length="174" mass="19001">MDTTSSNMSKASVVELLPAILFLDILENREGSDPPPASLRDKSRLAGQATRCLFPFRALLHLLLSRHSSNLGVSAYLTALLLGYPHSPGTYHREVSGSPPNIPVAIIWQSLCYSMSLLHQDLKELSSDPPQGLPSLIRDVGLGLLTVAVCTCGVTVALVTQRRERSRSIWQLIE</sequence>
<comment type="caution">
    <text evidence="2">The sequence shown here is derived from an EMBL/GenBank/DDBJ whole genome shotgun (WGS) entry which is preliminary data.</text>
</comment>
<organism evidence="2 3">
    <name type="scientific">Elysia crispata</name>
    <name type="common">lettuce slug</name>
    <dbReference type="NCBI Taxonomy" id="231223"/>
    <lineage>
        <taxon>Eukaryota</taxon>
        <taxon>Metazoa</taxon>
        <taxon>Spiralia</taxon>
        <taxon>Lophotrochozoa</taxon>
        <taxon>Mollusca</taxon>
        <taxon>Gastropoda</taxon>
        <taxon>Heterobranchia</taxon>
        <taxon>Euthyneura</taxon>
        <taxon>Panpulmonata</taxon>
        <taxon>Sacoglossa</taxon>
        <taxon>Placobranchoidea</taxon>
        <taxon>Plakobranchidae</taxon>
        <taxon>Elysia</taxon>
    </lineage>
</organism>
<gene>
    <name evidence="2" type="ORF">RRG08_009849</name>
</gene>
<evidence type="ECO:0000313" key="3">
    <source>
        <dbReference type="Proteomes" id="UP001283361"/>
    </source>
</evidence>
<evidence type="ECO:0000256" key="1">
    <source>
        <dbReference type="SAM" id="Phobius"/>
    </source>
</evidence>
<dbReference type="AlphaFoldDB" id="A0AAE0Z5J3"/>